<evidence type="ECO:0000256" key="5">
    <source>
        <dbReference type="SAM" id="Phobius"/>
    </source>
</evidence>
<organism evidence="6 7">
    <name type="scientific">Microbotryum intermedium</name>
    <dbReference type="NCBI Taxonomy" id="269621"/>
    <lineage>
        <taxon>Eukaryota</taxon>
        <taxon>Fungi</taxon>
        <taxon>Dikarya</taxon>
        <taxon>Basidiomycota</taxon>
        <taxon>Pucciniomycotina</taxon>
        <taxon>Microbotryomycetes</taxon>
        <taxon>Microbotryales</taxon>
        <taxon>Microbotryaceae</taxon>
        <taxon>Microbotryum</taxon>
    </lineage>
</organism>
<comment type="subcellular location">
    <subcellularLocation>
        <location evidence="1">Membrane</location>
    </subcellularLocation>
</comment>
<keyword evidence="4 5" id="KW-0472">Membrane</keyword>
<evidence type="ECO:0000313" key="6">
    <source>
        <dbReference type="EMBL" id="SCV74343.1"/>
    </source>
</evidence>
<dbReference type="InterPro" id="IPR001129">
    <property type="entry name" value="Membr-assoc_MAPEG"/>
</dbReference>
<dbReference type="SUPFAM" id="SSF161084">
    <property type="entry name" value="MAPEG domain-like"/>
    <property type="match status" value="1"/>
</dbReference>
<accession>A0A238FQR7</accession>
<keyword evidence="2 5" id="KW-0812">Transmembrane</keyword>
<evidence type="ECO:0000313" key="7">
    <source>
        <dbReference type="Proteomes" id="UP000198372"/>
    </source>
</evidence>
<evidence type="ECO:0000256" key="4">
    <source>
        <dbReference type="ARBA" id="ARBA00023136"/>
    </source>
</evidence>
<reference evidence="7" key="1">
    <citation type="submission" date="2016-09" db="EMBL/GenBank/DDBJ databases">
        <authorList>
            <person name="Jeantristanb JTB J.-T."/>
            <person name="Ricardo R."/>
        </authorList>
    </citation>
    <scope>NUCLEOTIDE SEQUENCE [LARGE SCALE GENOMIC DNA]</scope>
</reference>
<sequence length="170" mass="19410">MGRVTNYSLYSIPTAYLLAFVPYIYLEASMTKAVGQWGNVSSRVNVDKASARLSEQMLAKFKRGALPRRSYERPRIPTPLWPRDRKFSSSKPRCSYLLAANLTRVPVESINNVAFLYLITRFLYNPTYVYGTSAKIALLRSLLWGTGQIASLWLLKRSADRLAKESHRLK</sequence>
<dbReference type="PANTHER" id="PTHR35371">
    <property type="entry name" value="INNER MEMBRANE PROTEIN"/>
    <property type="match status" value="1"/>
</dbReference>
<keyword evidence="7" id="KW-1185">Reference proteome</keyword>
<dbReference type="OrthoDB" id="2122304at2759"/>
<dbReference type="Pfam" id="PF01124">
    <property type="entry name" value="MAPEG"/>
    <property type="match status" value="1"/>
</dbReference>
<evidence type="ECO:0000256" key="2">
    <source>
        <dbReference type="ARBA" id="ARBA00022692"/>
    </source>
</evidence>
<protein>
    <submittedName>
        <fullName evidence="6">BQ2448_6775 protein</fullName>
    </submittedName>
</protein>
<dbReference type="AlphaFoldDB" id="A0A238FQR7"/>
<dbReference type="GO" id="GO:0016020">
    <property type="term" value="C:membrane"/>
    <property type="evidence" value="ECO:0007669"/>
    <property type="project" value="UniProtKB-SubCell"/>
</dbReference>
<gene>
    <name evidence="6" type="ORF">BQ2448_6775</name>
</gene>
<dbReference type="PANTHER" id="PTHR35371:SF2">
    <property type="entry name" value="MAPEG FAMILY PROTEIN"/>
    <property type="match status" value="1"/>
</dbReference>
<dbReference type="InterPro" id="IPR023352">
    <property type="entry name" value="MAPEG-like_dom_sf"/>
</dbReference>
<dbReference type="Proteomes" id="UP000198372">
    <property type="component" value="Unassembled WGS sequence"/>
</dbReference>
<dbReference type="EMBL" id="FMSP01000020">
    <property type="protein sequence ID" value="SCV74343.1"/>
    <property type="molecule type" value="Genomic_DNA"/>
</dbReference>
<evidence type="ECO:0000256" key="3">
    <source>
        <dbReference type="ARBA" id="ARBA00022989"/>
    </source>
</evidence>
<name>A0A238FQR7_9BASI</name>
<keyword evidence="3 5" id="KW-1133">Transmembrane helix</keyword>
<dbReference type="Gene3D" id="1.20.120.550">
    <property type="entry name" value="Membrane associated eicosanoid/glutathione metabolism-like domain"/>
    <property type="match status" value="1"/>
</dbReference>
<feature type="transmembrane region" description="Helical" evidence="5">
    <location>
        <begin position="7"/>
        <end position="26"/>
    </location>
</feature>
<evidence type="ECO:0000256" key="1">
    <source>
        <dbReference type="ARBA" id="ARBA00004370"/>
    </source>
</evidence>
<proteinExistence type="predicted"/>